<comment type="subcellular location">
    <subcellularLocation>
        <location evidence="2">Nucleus</location>
    </subcellularLocation>
</comment>
<feature type="domain" description="DDE Tnp4" evidence="8">
    <location>
        <begin position="183"/>
        <end position="338"/>
    </location>
</feature>
<comment type="cofactor">
    <cofactor evidence="1">
        <name>a divalent metal cation</name>
        <dbReference type="ChEBI" id="CHEBI:60240"/>
    </cofactor>
</comment>
<dbReference type="AlphaFoldDB" id="A0AAV0X5Y4"/>
<keyword evidence="5" id="KW-0479">Metal-binding</keyword>
<keyword evidence="4" id="KW-0540">Nuclease</keyword>
<dbReference type="GO" id="GO:0004518">
    <property type="term" value="F:nuclease activity"/>
    <property type="evidence" value="ECO:0007669"/>
    <property type="project" value="UniProtKB-KW"/>
</dbReference>
<dbReference type="Proteomes" id="UP001160148">
    <property type="component" value="Unassembled WGS sequence"/>
</dbReference>
<accession>A0AAV0X5Y4</accession>
<dbReference type="PANTHER" id="PTHR22930">
    <property type="match status" value="1"/>
</dbReference>
<proteinExistence type="inferred from homology"/>
<evidence type="ECO:0000256" key="5">
    <source>
        <dbReference type="ARBA" id="ARBA00022723"/>
    </source>
</evidence>
<evidence type="ECO:0000256" key="6">
    <source>
        <dbReference type="ARBA" id="ARBA00022801"/>
    </source>
</evidence>
<protein>
    <recommendedName>
        <fullName evidence="8">DDE Tnp4 domain-containing protein</fullName>
    </recommendedName>
</protein>
<keyword evidence="10" id="KW-1185">Reference proteome</keyword>
<sequence>MSNHPRVLAIAASNSFKLLLDCGLYFFNDDDDNDNDEDLTCEKEVPIRIKNYIENVVVHYSDNVFQSHFRLSRSVFYNTLIPMIEISQNNTTDRAKKTGRPEIPIEKQLLSVLWILATPDSYRSVGEKFDMGKSSLSVSFFRIINLIIMNASNVIIWPHGEELERQKELFFRMASIPNVIGAVDGTLIPIKAPKEDPEVYVTRKCNYAITLQAITNAELKFTDVFVGYPGSVSDTRIFRNSDIYVNIMKNEKFYFPNDEHILGDKAYPPLTWCVEPYINRGRLTEAQKNFNFNISRTRQTVERSFALFFGRFRRFKYLDMSRTDFIPSTVLAACILHNLCLKNKSNVNVNDYIEEGMNFLRDQRTECLNPARESSEDHCRTDGKLKRDTMCELYNA</sequence>
<dbReference type="GO" id="GO:0046872">
    <property type="term" value="F:metal ion binding"/>
    <property type="evidence" value="ECO:0007669"/>
    <property type="project" value="UniProtKB-KW"/>
</dbReference>
<reference evidence="9 10" key="1">
    <citation type="submission" date="2023-01" db="EMBL/GenBank/DDBJ databases">
        <authorList>
            <person name="Whitehead M."/>
        </authorList>
    </citation>
    <scope>NUCLEOTIDE SEQUENCE [LARGE SCALE GENOMIC DNA]</scope>
</reference>
<dbReference type="GO" id="GO:0005634">
    <property type="term" value="C:nucleus"/>
    <property type="evidence" value="ECO:0007669"/>
    <property type="project" value="UniProtKB-SubCell"/>
</dbReference>
<comment type="similarity">
    <text evidence="3">Belongs to the HARBI1 family.</text>
</comment>
<keyword evidence="7" id="KW-0539">Nucleus</keyword>
<evidence type="ECO:0000256" key="3">
    <source>
        <dbReference type="ARBA" id="ARBA00006958"/>
    </source>
</evidence>
<organism evidence="9 10">
    <name type="scientific">Macrosiphum euphorbiae</name>
    <name type="common">potato aphid</name>
    <dbReference type="NCBI Taxonomy" id="13131"/>
    <lineage>
        <taxon>Eukaryota</taxon>
        <taxon>Metazoa</taxon>
        <taxon>Ecdysozoa</taxon>
        <taxon>Arthropoda</taxon>
        <taxon>Hexapoda</taxon>
        <taxon>Insecta</taxon>
        <taxon>Pterygota</taxon>
        <taxon>Neoptera</taxon>
        <taxon>Paraneoptera</taxon>
        <taxon>Hemiptera</taxon>
        <taxon>Sternorrhyncha</taxon>
        <taxon>Aphidomorpha</taxon>
        <taxon>Aphidoidea</taxon>
        <taxon>Aphididae</taxon>
        <taxon>Macrosiphini</taxon>
        <taxon>Macrosiphum</taxon>
    </lineage>
</organism>
<name>A0AAV0X5Y4_9HEMI</name>
<evidence type="ECO:0000313" key="10">
    <source>
        <dbReference type="Proteomes" id="UP001160148"/>
    </source>
</evidence>
<dbReference type="InterPro" id="IPR027806">
    <property type="entry name" value="HARBI1_dom"/>
</dbReference>
<dbReference type="EMBL" id="CARXXK010000003">
    <property type="protein sequence ID" value="CAI6363131.1"/>
    <property type="molecule type" value="Genomic_DNA"/>
</dbReference>
<evidence type="ECO:0000256" key="2">
    <source>
        <dbReference type="ARBA" id="ARBA00004123"/>
    </source>
</evidence>
<dbReference type="GO" id="GO:0016787">
    <property type="term" value="F:hydrolase activity"/>
    <property type="evidence" value="ECO:0007669"/>
    <property type="project" value="UniProtKB-KW"/>
</dbReference>
<evidence type="ECO:0000256" key="4">
    <source>
        <dbReference type="ARBA" id="ARBA00022722"/>
    </source>
</evidence>
<keyword evidence="6" id="KW-0378">Hydrolase</keyword>
<evidence type="ECO:0000313" key="9">
    <source>
        <dbReference type="EMBL" id="CAI6363131.1"/>
    </source>
</evidence>
<evidence type="ECO:0000256" key="1">
    <source>
        <dbReference type="ARBA" id="ARBA00001968"/>
    </source>
</evidence>
<evidence type="ECO:0000259" key="8">
    <source>
        <dbReference type="Pfam" id="PF13359"/>
    </source>
</evidence>
<dbReference type="InterPro" id="IPR045249">
    <property type="entry name" value="HARBI1-like"/>
</dbReference>
<evidence type="ECO:0000256" key="7">
    <source>
        <dbReference type="ARBA" id="ARBA00023242"/>
    </source>
</evidence>
<dbReference type="PANTHER" id="PTHR22930:SF85">
    <property type="entry name" value="GH03217P-RELATED"/>
    <property type="match status" value="1"/>
</dbReference>
<comment type="caution">
    <text evidence="9">The sequence shown here is derived from an EMBL/GenBank/DDBJ whole genome shotgun (WGS) entry which is preliminary data.</text>
</comment>
<gene>
    <name evidence="9" type="ORF">MEUPH1_LOCUS18123</name>
</gene>
<dbReference type="Pfam" id="PF13359">
    <property type="entry name" value="DDE_Tnp_4"/>
    <property type="match status" value="1"/>
</dbReference>